<dbReference type="AlphaFoldDB" id="A0A5N5P333"/>
<keyword evidence="1" id="KW-0472">Membrane</keyword>
<name>A0A5N5P333_9ROSI</name>
<reference evidence="3" key="1">
    <citation type="journal article" date="2019" name="Gigascience">
        <title>De novo genome assembly of the endangered Acer yangbiense, a plant species with extremely small populations endemic to Yunnan Province, China.</title>
        <authorList>
            <person name="Yang J."/>
            <person name="Wariss H.M."/>
            <person name="Tao L."/>
            <person name="Zhang R."/>
            <person name="Yun Q."/>
            <person name="Hollingsworth P."/>
            <person name="Dao Z."/>
            <person name="Luo G."/>
            <person name="Guo H."/>
            <person name="Ma Y."/>
            <person name="Sun W."/>
        </authorList>
    </citation>
    <scope>NUCLEOTIDE SEQUENCE [LARGE SCALE GENOMIC DNA]</scope>
    <source>
        <strain evidence="3">cv. br00</strain>
    </source>
</reference>
<keyword evidence="1" id="KW-0812">Transmembrane</keyword>
<dbReference type="Proteomes" id="UP000326939">
    <property type="component" value="Chromosome 1"/>
</dbReference>
<evidence type="ECO:0000313" key="2">
    <source>
        <dbReference type="EMBL" id="KAB5573156.1"/>
    </source>
</evidence>
<proteinExistence type="predicted"/>
<gene>
    <name evidence="2" type="ORF">DKX38_000350</name>
</gene>
<feature type="transmembrane region" description="Helical" evidence="1">
    <location>
        <begin position="21"/>
        <end position="44"/>
    </location>
</feature>
<accession>A0A5N5P333</accession>
<sequence length="83" mass="9722">MRKPQRHYISIPTVAAEFWLLHLNFAEVLWFIEILTLWTCAIYLPDYSLTVGRDTYLQDFGFESKAEIFVACKVAKCSEQESE</sequence>
<organism evidence="2 3">
    <name type="scientific">Salix brachista</name>
    <dbReference type="NCBI Taxonomy" id="2182728"/>
    <lineage>
        <taxon>Eukaryota</taxon>
        <taxon>Viridiplantae</taxon>
        <taxon>Streptophyta</taxon>
        <taxon>Embryophyta</taxon>
        <taxon>Tracheophyta</taxon>
        <taxon>Spermatophyta</taxon>
        <taxon>Magnoliopsida</taxon>
        <taxon>eudicotyledons</taxon>
        <taxon>Gunneridae</taxon>
        <taxon>Pentapetalae</taxon>
        <taxon>rosids</taxon>
        <taxon>fabids</taxon>
        <taxon>Malpighiales</taxon>
        <taxon>Salicaceae</taxon>
        <taxon>Saliceae</taxon>
        <taxon>Salix</taxon>
    </lineage>
</organism>
<comment type="caution">
    <text evidence="2">The sequence shown here is derived from an EMBL/GenBank/DDBJ whole genome shotgun (WGS) entry which is preliminary data.</text>
</comment>
<dbReference type="EMBL" id="VDCV01000001">
    <property type="protein sequence ID" value="KAB5573156.1"/>
    <property type="molecule type" value="Genomic_DNA"/>
</dbReference>
<evidence type="ECO:0000313" key="3">
    <source>
        <dbReference type="Proteomes" id="UP000326939"/>
    </source>
</evidence>
<evidence type="ECO:0000256" key="1">
    <source>
        <dbReference type="SAM" id="Phobius"/>
    </source>
</evidence>
<keyword evidence="3" id="KW-1185">Reference proteome</keyword>
<keyword evidence="1" id="KW-1133">Transmembrane helix</keyword>
<protein>
    <submittedName>
        <fullName evidence="2">Uncharacterized protein</fullName>
    </submittedName>
</protein>